<dbReference type="OrthoDB" id="4560230at2"/>
<feature type="transmembrane region" description="Helical" evidence="1">
    <location>
        <begin position="82"/>
        <end position="103"/>
    </location>
</feature>
<dbReference type="Proteomes" id="UP000017048">
    <property type="component" value="Unassembled WGS sequence"/>
</dbReference>
<dbReference type="AlphaFoldDB" id="U5EIC5"/>
<dbReference type="GeneID" id="91514508"/>
<keyword evidence="1" id="KW-1133">Transmembrane helix</keyword>
<feature type="transmembrane region" description="Helical" evidence="1">
    <location>
        <begin position="12"/>
        <end position="41"/>
    </location>
</feature>
<proteinExistence type="predicted"/>
<feature type="transmembrane region" description="Helical" evidence="1">
    <location>
        <begin position="123"/>
        <end position="140"/>
    </location>
</feature>
<keyword evidence="1" id="KW-0472">Membrane</keyword>
<protein>
    <submittedName>
        <fullName evidence="2">Uncharacterized protein</fullName>
    </submittedName>
</protein>
<evidence type="ECO:0000313" key="2">
    <source>
        <dbReference type="EMBL" id="GAD84909.1"/>
    </source>
</evidence>
<evidence type="ECO:0000256" key="1">
    <source>
        <dbReference type="SAM" id="Phobius"/>
    </source>
</evidence>
<accession>U5EIC5</accession>
<feature type="transmembrane region" description="Helical" evidence="1">
    <location>
        <begin position="53"/>
        <end position="75"/>
    </location>
</feature>
<name>U5EIC5_NOCAS</name>
<feature type="transmembrane region" description="Helical" evidence="1">
    <location>
        <begin position="145"/>
        <end position="162"/>
    </location>
</feature>
<gene>
    <name evidence="2" type="ORF">NCAST_25_03320</name>
</gene>
<dbReference type="RefSeq" id="WP_019044400.1">
    <property type="nucleotide sequence ID" value="NZ_BAFO02000025.1"/>
</dbReference>
<dbReference type="EMBL" id="BAFO02000025">
    <property type="protein sequence ID" value="GAD84909.1"/>
    <property type="molecule type" value="Genomic_DNA"/>
</dbReference>
<keyword evidence="3" id="KW-1185">Reference proteome</keyword>
<keyword evidence="1" id="KW-0812">Transmembrane</keyword>
<comment type="caution">
    <text evidence="2">The sequence shown here is derived from an EMBL/GenBank/DDBJ whole genome shotgun (WGS) entry which is preliminary data.</text>
</comment>
<organism evidence="2 3">
    <name type="scientific">Nocardia asteroides NBRC 15531</name>
    <dbReference type="NCBI Taxonomy" id="1110697"/>
    <lineage>
        <taxon>Bacteria</taxon>
        <taxon>Bacillati</taxon>
        <taxon>Actinomycetota</taxon>
        <taxon>Actinomycetes</taxon>
        <taxon>Mycobacteriales</taxon>
        <taxon>Nocardiaceae</taxon>
        <taxon>Nocardia</taxon>
    </lineage>
</organism>
<dbReference type="STRING" id="1824.SAMN05444423_101187"/>
<evidence type="ECO:0000313" key="3">
    <source>
        <dbReference type="Proteomes" id="UP000017048"/>
    </source>
</evidence>
<reference evidence="2 3" key="1">
    <citation type="journal article" date="2014" name="BMC Genomics">
        <title>Genome based analysis of type-I polyketide synthase and nonribosomal peptide synthetase gene clusters in seven strains of five representative Nocardia species.</title>
        <authorList>
            <person name="Komaki H."/>
            <person name="Ichikawa N."/>
            <person name="Hosoyama A."/>
            <person name="Takahashi-Nakaguchi A."/>
            <person name="Matsuzawa T."/>
            <person name="Suzuki K."/>
            <person name="Fujita N."/>
            <person name="Gonoi T."/>
        </authorList>
    </citation>
    <scope>NUCLEOTIDE SEQUENCE [LARGE SCALE GENOMIC DNA]</scope>
    <source>
        <strain evidence="2 3">NBRC 15531</strain>
    </source>
</reference>
<dbReference type="eggNOG" id="ENOG5032KEJ">
    <property type="taxonomic scope" value="Bacteria"/>
</dbReference>
<sequence>MVVQDTKTKIGDVTAIAAVCVAGVLAVTNLLGAVLLVRAFFDDPDRLDDSLTLFTTLGALLAAAAFGYGGVLLARRDETGRWIVIVAAGTQVALGLLGLLATAVNYDPEYGIHWFADKPVSEWLPIGLGGVPGAVTAIVIHNWQAALIVVLLSGLALAAAAVRPTADYTLAATEPGAGSTV</sequence>